<accession>A0AAG5D8T2</accession>
<reference evidence="1" key="1">
    <citation type="submission" date="2024-04" db="UniProtKB">
        <authorList>
            <consortium name="EnsemblMetazoa"/>
        </authorList>
    </citation>
    <scope>IDENTIFICATION</scope>
    <source>
        <strain evidence="1">EBRO</strain>
    </source>
</reference>
<dbReference type="AlphaFoldDB" id="A0AAG5D8T2"/>
<organism evidence="1 2">
    <name type="scientific">Anopheles atroparvus</name>
    <name type="common">European mosquito</name>
    <dbReference type="NCBI Taxonomy" id="41427"/>
    <lineage>
        <taxon>Eukaryota</taxon>
        <taxon>Metazoa</taxon>
        <taxon>Ecdysozoa</taxon>
        <taxon>Arthropoda</taxon>
        <taxon>Hexapoda</taxon>
        <taxon>Insecta</taxon>
        <taxon>Pterygota</taxon>
        <taxon>Neoptera</taxon>
        <taxon>Endopterygota</taxon>
        <taxon>Diptera</taxon>
        <taxon>Nematocera</taxon>
        <taxon>Culicoidea</taxon>
        <taxon>Culicidae</taxon>
        <taxon>Anophelinae</taxon>
        <taxon>Anopheles</taxon>
    </lineage>
</organism>
<dbReference type="Proteomes" id="UP000075880">
    <property type="component" value="Unassembled WGS sequence"/>
</dbReference>
<sequence>RRYTFSFANASSPALCEPCGTPVRSVSLEFLYGQHRIIRFRFSHEGYVVVTGE</sequence>
<dbReference type="EnsemblMetazoa" id="ENSAATROPT008554">
    <property type="protein sequence ID" value="ENSAATROPP007707"/>
    <property type="gene ID" value="ENSAATROPG006977"/>
</dbReference>
<evidence type="ECO:0000313" key="2">
    <source>
        <dbReference type="Proteomes" id="UP000075880"/>
    </source>
</evidence>
<name>A0AAG5D8T2_ANOAO</name>
<proteinExistence type="predicted"/>
<evidence type="ECO:0000313" key="1">
    <source>
        <dbReference type="EnsemblMetazoa" id="ENSAATROPP007707"/>
    </source>
</evidence>
<keyword evidence="2" id="KW-1185">Reference proteome</keyword>
<protein>
    <submittedName>
        <fullName evidence="1">Uncharacterized protein</fullName>
    </submittedName>
</protein>